<evidence type="ECO:0000256" key="1">
    <source>
        <dbReference type="SAM" id="MobiDB-lite"/>
    </source>
</evidence>
<name>A0A5F8GJ29_MONDO</name>
<dbReference type="InterPro" id="IPR009818">
    <property type="entry name" value="PAM2_motif"/>
</dbReference>
<reference evidence="3" key="2">
    <citation type="submission" date="2025-08" db="UniProtKB">
        <authorList>
            <consortium name="Ensembl"/>
        </authorList>
    </citation>
    <scope>IDENTIFICATION</scope>
</reference>
<protein>
    <submittedName>
        <fullName evidence="3">Uncharacterized protein</fullName>
    </submittedName>
</protein>
<reference evidence="3" key="3">
    <citation type="submission" date="2025-09" db="UniProtKB">
        <authorList>
            <consortium name="Ensembl"/>
        </authorList>
    </citation>
    <scope>IDENTIFICATION</scope>
</reference>
<evidence type="ECO:0000313" key="3">
    <source>
        <dbReference type="Ensembl" id="ENSMODP00000047171.1"/>
    </source>
</evidence>
<feature type="region of interest" description="Disordered" evidence="1">
    <location>
        <begin position="1"/>
        <end position="35"/>
    </location>
</feature>
<dbReference type="STRING" id="13616.ENSMODP00000047171"/>
<evidence type="ECO:0000256" key="2">
    <source>
        <dbReference type="SAM" id="Phobius"/>
    </source>
</evidence>
<keyword evidence="2" id="KW-0472">Membrane</keyword>
<dbReference type="Proteomes" id="UP000002280">
    <property type="component" value="Chromosome 6"/>
</dbReference>
<keyword evidence="2" id="KW-1133">Transmembrane helix</keyword>
<sequence>EDLGSNLFSDTSCDSAPDCWDQADMEAPGPGGAPTAAAAATATAAVAEAQNLSAAFSRQLNVNAKPFVPNVHAAEFVPSFLRGPVQQPPPPPPPPEFGEELLSSIIIKWLITLFYLYELLNSFYLTIYFIVPCYPLH</sequence>
<dbReference type="Bgee" id="ENSMODG00000039269">
    <property type="expression patterns" value="Expressed in liver and 3 other cell types or tissues"/>
</dbReference>
<dbReference type="InParanoid" id="A0A5F8GJ29"/>
<dbReference type="Ensembl" id="ENSMODT00000053612.1">
    <property type="protein sequence ID" value="ENSMODP00000047171.1"/>
    <property type="gene ID" value="ENSMODG00000039269.1"/>
</dbReference>
<feature type="compositionally biased region" description="Polar residues" evidence="1">
    <location>
        <begin position="1"/>
        <end position="14"/>
    </location>
</feature>
<keyword evidence="2" id="KW-0812">Transmembrane</keyword>
<keyword evidence="4" id="KW-1185">Reference proteome</keyword>
<reference evidence="3 4" key="1">
    <citation type="journal article" date="2007" name="Nature">
        <title>Genome of the marsupial Monodelphis domestica reveals innovation in non-coding sequences.</title>
        <authorList>
            <person name="Mikkelsen T.S."/>
            <person name="Wakefield M.J."/>
            <person name="Aken B."/>
            <person name="Amemiya C.T."/>
            <person name="Chang J.L."/>
            <person name="Duke S."/>
            <person name="Garber M."/>
            <person name="Gentles A.J."/>
            <person name="Goodstadt L."/>
            <person name="Heger A."/>
            <person name="Jurka J."/>
            <person name="Kamal M."/>
            <person name="Mauceli E."/>
            <person name="Searle S.M."/>
            <person name="Sharpe T."/>
            <person name="Baker M.L."/>
            <person name="Batzer M.A."/>
            <person name="Benos P.V."/>
            <person name="Belov K."/>
            <person name="Clamp M."/>
            <person name="Cook A."/>
            <person name="Cuff J."/>
            <person name="Das R."/>
            <person name="Davidow L."/>
            <person name="Deakin J.E."/>
            <person name="Fazzari M.J."/>
            <person name="Glass J.L."/>
            <person name="Grabherr M."/>
            <person name="Greally J.M."/>
            <person name="Gu W."/>
            <person name="Hore T.A."/>
            <person name="Huttley G.A."/>
            <person name="Kleber M."/>
            <person name="Jirtle R.L."/>
            <person name="Koina E."/>
            <person name="Lee J.T."/>
            <person name="Mahony S."/>
            <person name="Marra M.A."/>
            <person name="Miller R.D."/>
            <person name="Nicholls R.D."/>
            <person name="Oda M."/>
            <person name="Papenfuss A.T."/>
            <person name="Parra Z.E."/>
            <person name="Pollock D.D."/>
            <person name="Ray D.A."/>
            <person name="Schein J.E."/>
            <person name="Speed T.P."/>
            <person name="Thompson K."/>
            <person name="VandeBerg J.L."/>
            <person name="Wade C.M."/>
            <person name="Walker J.A."/>
            <person name="Waters P.D."/>
            <person name="Webber C."/>
            <person name="Weidman J.R."/>
            <person name="Xie X."/>
            <person name="Zody M.C."/>
            <person name="Baldwin J."/>
            <person name="Abdouelleil A."/>
            <person name="Abdulkadir J."/>
            <person name="Abebe A."/>
            <person name="Abera B."/>
            <person name="Abreu J."/>
            <person name="Acer S.C."/>
            <person name="Aftuck L."/>
            <person name="Alexander A."/>
            <person name="An P."/>
            <person name="Anderson E."/>
            <person name="Anderson S."/>
            <person name="Arachi H."/>
            <person name="Azer M."/>
            <person name="Bachantsang P."/>
            <person name="Barry A."/>
            <person name="Bayul T."/>
            <person name="Berlin A."/>
            <person name="Bessette D."/>
            <person name="Bloom T."/>
            <person name="Bloom T."/>
            <person name="Boguslavskiy L."/>
            <person name="Bonnet C."/>
            <person name="Boukhgalter B."/>
            <person name="Bourzgui I."/>
            <person name="Brown A."/>
            <person name="Cahill P."/>
            <person name="Channer S."/>
            <person name="Cheshatsang Y."/>
            <person name="Chuda L."/>
            <person name="Citroen M."/>
            <person name="Collymore A."/>
            <person name="Cooke P."/>
            <person name="Costello M."/>
            <person name="D'Aco K."/>
            <person name="Daza R."/>
            <person name="De Haan G."/>
            <person name="DeGray S."/>
            <person name="DeMaso C."/>
            <person name="Dhargay N."/>
            <person name="Dooley K."/>
            <person name="Dooley E."/>
            <person name="Doricent M."/>
            <person name="Dorje P."/>
            <person name="Dorjee K."/>
            <person name="Dupes A."/>
            <person name="Elong R."/>
            <person name="Falk J."/>
            <person name="Farina A."/>
            <person name="Faro S."/>
            <person name="Ferguson D."/>
            <person name="Fisher S."/>
            <person name="Foley C.D."/>
            <person name="Franke A."/>
            <person name="Friedrich D."/>
            <person name="Gadbois L."/>
            <person name="Gearin G."/>
            <person name="Gearin C.R."/>
            <person name="Giannoukos G."/>
            <person name="Goode T."/>
            <person name="Graham J."/>
            <person name="Grandbois E."/>
            <person name="Grewal S."/>
            <person name="Gyaltsen K."/>
            <person name="Hafez N."/>
            <person name="Hagos B."/>
            <person name="Hall J."/>
            <person name="Henson C."/>
            <person name="Hollinger A."/>
            <person name="Honan T."/>
            <person name="Huard M.D."/>
            <person name="Hughes L."/>
            <person name="Hurhula B."/>
            <person name="Husby M.E."/>
            <person name="Kamat A."/>
            <person name="Kanga B."/>
            <person name="Kashin S."/>
            <person name="Khazanovich D."/>
            <person name="Kisner P."/>
            <person name="Lance K."/>
            <person name="Lara M."/>
            <person name="Lee W."/>
            <person name="Lennon N."/>
            <person name="Letendre F."/>
            <person name="LeVine R."/>
            <person name="Lipovsky A."/>
            <person name="Liu X."/>
            <person name="Liu J."/>
            <person name="Liu S."/>
            <person name="Lokyitsang T."/>
            <person name="Lokyitsang Y."/>
            <person name="Lubonja R."/>
            <person name="Lui A."/>
            <person name="MacDonald P."/>
            <person name="Magnisalis V."/>
            <person name="Maru K."/>
            <person name="Matthews C."/>
            <person name="McCusker W."/>
            <person name="McDonough S."/>
            <person name="Mehta T."/>
            <person name="Meldrim J."/>
            <person name="Meneus L."/>
            <person name="Mihai O."/>
            <person name="Mihalev A."/>
            <person name="Mihova T."/>
            <person name="Mittelman R."/>
            <person name="Mlenga V."/>
            <person name="Montmayeur A."/>
            <person name="Mulrain L."/>
            <person name="Navidi A."/>
            <person name="Naylor J."/>
            <person name="Negash T."/>
            <person name="Nguyen T."/>
            <person name="Nguyen N."/>
            <person name="Nicol R."/>
            <person name="Norbu C."/>
            <person name="Norbu N."/>
            <person name="Novod N."/>
            <person name="O'Neill B."/>
            <person name="Osman S."/>
            <person name="Markiewicz E."/>
            <person name="Oyono O.L."/>
            <person name="Patti C."/>
            <person name="Phunkhang P."/>
            <person name="Pierre F."/>
            <person name="Priest M."/>
            <person name="Raghuraman S."/>
            <person name="Rege F."/>
            <person name="Reyes R."/>
            <person name="Rise C."/>
            <person name="Rogov P."/>
            <person name="Ross K."/>
            <person name="Ryan E."/>
            <person name="Settipalli S."/>
            <person name="Shea T."/>
            <person name="Sherpa N."/>
            <person name="Shi L."/>
            <person name="Shih D."/>
            <person name="Sparrow T."/>
            <person name="Spaulding J."/>
            <person name="Stalker J."/>
            <person name="Stange-Thomann N."/>
            <person name="Stavropoulos S."/>
            <person name="Stone C."/>
            <person name="Strader C."/>
            <person name="Tesfaye S."/>
            <person name="Thomson T."/>
            <person name="Thoulutsang Y."/>
            <person name="Thoulutsang D."/>
            <person name="Topham K."/>
            <person name="Topping I."/>
            <person name="Tsamla T."/>
            <person name="Vassiliev H."/>
            <person name="Vo A."/>
            <person name="Wangchuk T."/>
            <person name="Wangdi T."/>
            <person name="Weiand M."/>
            <person name="Wilkinson J."/>
            <person name="Wilson A."/>
            <person name="Yadav S."/>
            <person name="Young G."/>
            <person name="Yu Q."/>
            <person name="Zembek L."/>
            <person name="Zhong D."/>
            <person name="Zimmer A."/>
            <person name="Zwirko Z."/>
            <person name="Jaffe D.B."/>
            <person name="Alvarez P."/>
            <person name="Brockman W."/>
            <person name="Butler J."/>
            <person name="Chin C."/>
            <person name="Gnerre S."/>
            <person name="MacCallum I."/>
            <person name="Graves J.A."/>
            <person name="Ponting C.P."/>
            <person name="Breen M."/>
            <person name="Samollow P.B."/>
            <person name="Lander E.S."/>
            <person name="Lindblad-Toh K."/>
        </authorList>
    </citation>
    <scope>NUCLEOTIDE SEQUENCE [LARGE SCALE GENOMIC DNA]</scope>
</reference>
<evidence type="ECO:0000313" key="4">
    <source>
        <dbReference type="Proteomes" id="UP000002280"/>
    </source>
</evidence>
<dbReference type="GeneTree" id="ENSGT00950000185168"/>
<dbReference type="Pfam" id="PF07145">
    <property type="entry name" value="PAM2"/>
    <property type="match status" value="1"/>
</dbReference>
<accession>A0A5F8GJ29</accession>
<organism evidence="3 4">
    <name type="scientific">Monodelphis domestica</name>
    <name type="common">Gray short-tailed opossum</name>
    <dbReference type="NCBI Taxonomy" id="13616"/>
    <lineage>
        <taxon>Eukaryota</taxon>
        <taxon>Metazoa</taxon>
        <taxon>Chordata</taxon>
        <taxon>Craniata</taxon>
        <taxon>Vertebrata</taxon>
        <taxon>Euteleostomi</taxon>
        <taxon>Mammalia</taxon>
        <taxon>Metatheria</taxon>
        <taxon>Didelphimorphia</taxon>
        <taxon>Didelphidae</taxon>
        <taxon>Monodelphis</taxon>
    </lineage>
</organism>
<proteinExistence type="predicted"/>
<dbReference type="AlphaFoldDB" id="A0A5F8GJ29"/>
<feature type="transmembrane region" description="Helical" evidence="2">
    <location>
        <begin position="109"/>
        <end position="131"/>
    </location>
</feature>